<reference evidence="2" key="2">
    <citation type="journal article" date="2023" name="IMA Fungus">
        <title>Comparative genomic study of the Penicillium genus elucidates a diverse pangenome and 15 lateral gene transfer events.</title>
        <authorList>
            <person name="Petersen C."/>
            <person name="Sorensen T."/>
            <person name="Nielsen M.R."/>
            <person name="Sondergaard T.E."/>
            <person name="Sorensen J.L."/>
            <person name="Fitzpatrick D.A."/>
            <person name="Frisvad J.C."/>
            <person name="Nielsen K.L."/>
        </authorList>
    </citation>
    <scope>NUCLEOTIDE SEQUENCE</scope>
    <source>
        <strain evidence="2">IBT 29495</strain>
    </source>
</reference>
<reference evidence="2" key="1">
    <citation type="submission" date="2022-12" db="EMBL/GenBank/DDBJ databases">
        <authorList>
            <person name="Petersen C."/>
        </authorList>
    </citation>
    <scope>NUCLEOTIDE SEQUENCE</scope>
    <source>
        <strain evidence="2">IBT 29495</strain>
    </source>
</reference>
<organism evidence="2 3">
    <name type="scientific">Penicillium fimorum</name>
    <dbReference type="NCBI Taxonomy" id="1882269"/>
    <lineage>
        <taxon>Eukaryota</taxon>
        <taxon>Fungi</taxon>
        <taxon>Dikarya</taxon>
        <taxon>Ascomycota</taxon>
        <taxon>Pezizomycotina</taxon>
        <taxon>Eurotiomycetes</taxon>
        <taxon>Eurotiomycetidae</taxon>
        <taxon>Eurotiales</taxon>
        <taxon>Aspergillaceae</taxon>
        <taxon>Penicillium</taxon>
    </lineage>
</organism>
<comment type="caution">
    <text evidence="2">The sequence shown here is derived from an EMBL/GenBank/DDBJ whole genome shotgun (WGS) entry which is preliminary data.</text>
</comment>
<accession>A0A9W9XPK2</accession>
<sequence>MLSTTLITALILGLSHLTTSIALPSTSTPSTSFLINHVASDYFPNSKTDLSVFDVDVRYVDYSPVTESWLTTLNPH</sequence>
<evidence type="ECO:0000313" key="3">
    <source>
        <dbReference type="Proteomes" id="UP001149954"/>
    </source>
</evidence>
<keyword evidence="1" id="KW-0732">Signal</keyword>
<feature type="chain" id="PRO_5040832164" evidence="1">
    <location>
        <begin position="23"/>
        <end position="76"/>
    </location>
</feature>
<keyword evidence="3" id="KW-1185">Reference proteome</keyword>
<feature type="signal peptide" evidence="1">
    <location>
        <begin position="1"/>
        <end position="22"/>
    </location>
</feature>
<proteinExistence type="predicted"/>
<gene>
    <name evidence="2" type="ORF">N7463_008778</name>
</gene>
<dbReference type="EMBL" id="JAPWDS010000005">
    <property type="protein sequence ID" value="KAJ5496791.1"/>
    <property type="molecule type" value="Genomic_DNA"/>
</dbReference>
<dbReference type="AlphaFoldDB" id="A0A9W9XPK2"/>
<dbReference type="Proteomes" id="UP001149954">
    <property type="component" value="Unassembled WGS sequence"/>
</dbReference>
<protein>
    <submittedName>
        <fullName evidence="2">Uncharacterized protein</fullName>
    </submittedName>
</protein>
<evidence type="ECO:0000256" key="1">
    <source>
        <dbReference type="SAM" id="SignalP"/>
    </source>
</evidence>
<dbReference type="OrthoDB" id="3853793at2759"/>
<name>A0A9W9XPK2_9EURO</name>
<evidence type="ECO:0000313" key="2">
    <source>
        <dbReference type="EMBL" id="KAJ5496791.1"/>
    </source>
</evidence>